<dbReference type="AlphaFoldDB" id="A0AAN7HC94"/>
<dbReference type="InterPro" id="IPR001810">
    <property type="entry name" value="F-box_dom"/>
</dbReference>
<evidence type="ECO:0000259" key="2">
    <source>
        <dbReference type="Pfam" id="PF00646"/>
    </source>
</evidence>
<dbReference type="Proteomes" id="UP001303760">
    <property type="component" value="Unassembled WGS sequence"/>
</dbReference>
<organism evidence="3 4">
    <name type="scientific">Achaetomium macrosporum</name>
    <dbReference type="NCBI Taxonomy" id="79813"/>
    <lineage>
        <taxon>Eukaryota</taxon>
        <taxon>Fungi</taxon>
        <taxon>Dikarya</taxon>
        <taxon>Ascomycota</taxon>
        <taxon>Pezizomycotina</taxon>
        <taxon>Sordariomycetes</taxon>
        <taxon>Sordariomycetidae</taxon>
        <taxon>Sordariales</taxon>
        <taxon>Chaetomiaceae</taxon>
        <taxon>Achaetomium</taxon>
    </lineage>
</organism>
<sequence>MDFQGLLHGCLRPSQDCVNTESGDRRLNNDVWHLILGYLRPGDLFSVCLVSQRIYHIAIRPMYHRIVVERSRRKKRKRQNSAPQPGDIDTKQLRPRWSPWDESLALIRRLAEQPHGEQARAVREIEINPFKRVYDARDLRYTRDDEILEPEVKEALAMLDGSRAVTAPMPSVTTIRGFVDPYDDRSDRHQPNRRMLEFQSLFFACPNLKSFSVTLYLQYGGCVIRTRPLRLPLFTLTGHETFPSKLESLSLDGYCMVPEEWAHWRDKLNWSNLTSLSLGPQRNTDLLELFRGHATALCSLTVERWAGEADDHCPQLDEFLLSFDCLEHLTIKGHFVSNGALAHHPRLKRLCLHAMEVRRSGAPRPTLGVDDLRELDVNCPYLEDLELTSIPQDIIRTLASGFPNLQRLVLHSEVGIDFDKGRGLLLPTLDGNLARAFAQPFFAWRRPGSDLRTLTLKTGEKLRRFPQWPPAYRDEEMSRSVTIHVRAPLTPDGELTMDIIDWNDPRSEFFRWNMAFRSWPDSEGSDSEGSDSEGSDSEGSDSEG</sequence>
<name>A0AAN7HC94_9PEZI</name>
<feature type="region of interest" description="Disordered" evidence="1">
    <location>
        <begin position="520"/>
        <end position="544"/>
    </location>
</feature>
<dbReference type="Pfam" id="PF00646">
    <property type="entry name" value="F-box"/>
    <property type="match status" value="1"/>
</dbReference>
<dbReference type="EMBL" id="MU860242">
    <property type="protein sequence ID" value="KAK4235729.1"/>
    <property type="molecule type" value="Genomic_DNA"/>
</dbReference>
<keyword evidence="4" id="KW-1185">Reference proteome</keyword>
<dbReference type="SUPFAM" id="SSF52047">
    <property type="entry name" value="RNI-like"/>
    <property type="match status" value="1"/>
</dbReference>
<dbReference type="InterPro" id="IPR036047">
    <property type="entry name" value="F-box-like_dom_sf"/>
</dbReference>
<feature type="domain" description="F-box" evidence="2">
    <location>
        <begin position="26"/>
        <end position="58"/>
    </location>
</feature>
<evidence type="ECO:0000313" key="3">
    <source>
        <dbReference type="EMBL" id="KAK4235729.1"/>
    </source>
</evidence>
<dbReference type="Gene3D" id="3.80.10.10">
    <property type="entry name" value="Ribonuclease Inhibitor"/>
    <property type="match status" value="1"/>
</dbReference>
<feature type="region of interest" description="Disordered" evidence="1">
    <location>
        <begin position="70"/>
        <end position="94"/>
    </location>
</feature>
<reference evidence="3" key="1">
    <citation type="journal article" date="2023" name="Mol. Phylogenet. Evol.">
        <title>Genome-scale phylogeny and comparative genomics of the fungal order Sordariales.</title>
        <authorList>
            <person name="Hensen N."/>
            <person name="Bonometti L."/>
            <person name="Westerberg I."/>
            <person name="Brannstrom I.O."/>
            <person name="Guillou S."/>
            <person name="Cros-Aarteil S."/>
            <person name="Calhoun S."/>
            <person name="Haridas S."/>
            <person name="Kuo A."/>
            <person name="Mondo S."/>
            <person name="Pangilinan J."/>
            <person name="Riley R."/>
            <person name="LaButti K."/>
            <person name="Andreopoulos B."/>
            <person name="Lipzen A."/>
            <person name="Chen C."/>
            <person name="Yan M."/>
            <person name="Daum C."/>
            <person name="Ng V."/>
            <person name="Clum A."/>
            <person name="Steindorff A."/>
            <person name="Ohm R.A."/>
            <person name="Martin F."/>
            <person name="Silar P."/>
            <person name="Natvig D.O."/>
            <person name="Lalanne C."/>
            <person name="Gautier V."/>
            <person name="Ament-Velasquez S.L."/>
            <person name="Kruys A."/>
            <person name="Hutchinson M.I."/>
            <person name="Powell A.J."/>
            <person name="Barry K."/>
            <person name="Miller A.N."/>
            <person name="Grigoriev I.V."/>
            <person name="Debuchy R."/>
            <person name="Gladieux P."/>
            <person name="Hiltunen Thoren M."/>
            <person name="Johannesson H."/>
        </authorList>
    </citation>
    <scope>NUCLEOTIDE SEQUENCE</scope>
    <source>
        <strain evidence="3">CBS 532.94</strain>
    </source>
</reference>
<evidence type="ECO:0000313" key="4">
    <source>
        <dbReference type="Proteomes" id="UP001303760"/>
    </source>
</evidence>
<protein>
    <recommendedName>
        <fullName evidence="2">F-box domain-containing protein</fullName>
    </recommendedName>
</protein>
<evidence type="ECO:0000256" key="1">
    <source>
        <dbReference type="SAM" id="MobiDB-lite"/>
    </source>
</evidence>
<gene>
    <name evidence="3" type="ORF">C8A03DRAFT_46167</name>
</gene>
<dbReference type="InterPro" id="IPR032675">
    <property type="entry name" value="LRR_dom_sf"/>
</dbReference>
<proteinExistence type="predicted"/>
<comment type="caution">
    <text evidence="3">The sequence shown here is derived from an EMBL/GenBank/DDBJ whole genome shotgun (WGS) entry which is preliminary data.</text>
</comment>
<feature type="compositionally biased region" description="Acidic residues" evidence="1">
    <location>
        <begin position="523"/>
        <end position="544"/>
    </location>
</feature>
<accession>A0AAN7HC94</accession>
<reference evidence="3" key="2">
    <citation type="submission" date="2023-05" db="EMBL/GenBank/DDBJ databases">
        <authorList>
            <consortium name="Lawrence Berkeley National Laboratory"/>
            <person name="Steindorff A."/>
            <person name="Hensen N."/>
            <person name="Bonometti L."/>
            <person name="Westerberg I."/>
            <person name="Brannstrom I.O."/>
            <person name="Guillou S."/>
            <person name="Cros-Aarteil S."/>
            <person name="Calhoun S."/>
            <person name="Haridas S."/>
            <person name="Kuo A."/>
            <person name="Mondo S."/>
            <person name="Pangilinan J."/>
            <person name="Riley R."/>
            <person name="Labutti K."/>
            <person name="Andreopoulos B."/>
            <person name="Lipzen A."/>
            <person name="Chen C."/>
            <person name="Yanf M."/>
            <person name="Daum C."/>
            <person name="Ng V."/>
            <person name="Clum A."/>
            <person name="Ohm R."/>
            <person name="Martin F."/>
            <person name="Silar P."/>
            <person name="Natvig D."/>
            <person name="Lalanne C."/>
            <person name="Gautier V."/>
            <person name="Ament-Velasquez S.L."/>
            <person name="Kruys A."/>
            <person name="Hutchinson M.I."/>
            <person name="Powell A.J."/>
            <person name="Barry K."/>
            <person name="Miller A.N."/>
            <person name="Grigoriev I.V."/>
            <person name="Debuchy R."/>
            <person name="Gladieux P."/>
            <person name="Thoren M.H."/>
            <person name="Johannesson H."/>
        </authorList>
    </citation>
    <scope>NUCLEOTIDE SEQUENCE</scope>
    <source>
        <strain evidence="3">CBS 532.94</strain>
    </source>
</reference>
<dbReference type="SUPFAM" id="SSF81383">
    <property type="entry name" value="F-box domain"/>
    <property type="match status" value="1"/>
</dbReference>